<dbReference type="GO" id="GO:0046872">
    <property type="term" value="F:metal ion binding"/>
    <property type="evidence" value="ECO:0007669"/>
    <property type="project" value="UniProtKB-UniRule"/>
</dbReference>
<evidence type="ECO:0000256" key="13">
    <source>
        <dbReference type="HAMAP-Rule" id="MF_03156"/>
    </source>
</evidence>
<evidence type="ECO:0000256" key="6">
    <source>
        <dbReference type="ARBA" id="ARBA00022749"/>
    </source>
</evidence>
<dbReference type="GO" id="GO:0006183">
    <property type="term" value="P:GTP biosynthetic process"/>
    <property type="evidence" value="ECO:0007669"/>
    <property type="project" value="TreeGrafter"/>
</dbReference>
<evidence type="ECO:0000256" key="2">
    <source>
        <dbReference type="ARBA" id="ARBA00004496"/>
    </source>
</evidence>
<dbReference type="InterPro" id="IPR000644">
    <property type="entry name" value="CBS_dom"/>
</dbReference>
<feature type="binding site" description="in other chain" evidence="13 15">
    <location>
        <position position="321"/>
    </location>
    <ligand>
        <name>K(+)</name>
        <dbReference type="ChEBI" id="CHEBI:29103"/>
        <note>ligand shared between two tetrameric partners</note>
    </ligand>
</feature>
<dbReference type="AlphaFoldDB" id="A0AAV2BTQ5"/>
<evidence type="ECO:0000256" key="5">
    <source>
        <dbReference type="ARBA" id="ARBA00022723"/>
    </source>
</evidence>
<dbReference type="PANTHER" id="PTHR11911:SF111">
    <property type="entry name" value="INOSINE-5'-MONOPHOSPHATE DEHYDROGENASE"/>
    <property type="match status" value="1"/>
</dbReference>
<dbReference type="EMBL" id="CAXIEN010000493">
    <property type="protein sequence ID" value="CAL1299300.1"/>
    <property type="molecule type" value="Genomic_DNA"/>
</dbReference>
<feature type="binding site" evidence="13">
    <location>
        <position position="436"/>
    </location>
    <ligand>
        <name>IMP</name>
        <dbReference type="ChEBI" id="CHEBI:58053"/>
    </ligand>
</feature>
<keyword evidence="5 13" id="KW-0479">Metal-binding</keyword>
<dbReference type="GO" id="GO:0000166">
    <property type="term" value="F:nucleotide binding"/>
    <property type="evidence" value="ECO:0007669"/>
    <property type="project" value="UniProtKB-UniRule"/>
</dbReference>
<comment type="caution">
    <text evidence="13">Lacks conserved residue(s) required for the propagation of feature annotation.</text>
</comment>
<keyword evidence="7 13" id="KW-0658">Purine biosynthesis</keyword>
<dbReference type="SMART" id="SM00116">
    <property type="entry name" value="CBS"/>
    <property type="match status" value="2"/>
</dbReference>
<keyword evidence="8 13" id="KW-0630">Potassium</keyword>
<dbReference type="SMART" id="SM01240">
    <property type="entry name" value="IMPDH"/>
    <property type="match status" value="1"/>
</dbReference>
<feature type="active site" description="Thioimidate intermediate" evidence="13">
    <location>
        <position position="326"/>
    </location>
</feature>
<keyword evidence="6 13" id="KW-0332">GMP biosynthesis</keyword>
<dbReference type="GO" id="GO:0005737">
    <property type="term" value="C:cytoplasm"/>
    <property type="evidence" value="ECO:0007669"/>
    <property type="project" value="UniProtKB-SubCell"/>
</dbReference>
<feature type="binding site" evidence="13">
    <location>
        <begin position="359"/>
        <end position="361"/>
    </location>
    <ligand>
        <name>IMP</name>
        <dbReference type="ChEBI" id="CHEBI:58053"/>
    </ligand>
</feature>
<evidence type="ECO:0000256" key="18">
    <source>
        <dbReference type="RuleBase" id="RU003928"/>
    </source>
</evidence>
<protein>
    <recommendedName>
        <fullName evidence="13 18">Inosine-5'-monophosphate dehydrogenase</fullName>
        <shortName evidence="13">IMP dehydrogenase</shortName>
        <shortName evidence="13">IMPD</shortName>
        <shortName evidence="13">IMPDH</shortName>
        <ecNumber evidence="13 18">1.1.1.205</ecNumber>
    </recommendedName>
</protein>
<dbReference type="PROSITE" id="PS00487">
    <property type="entry name" value="IMP_DH_GMP_RED"/>
    <property type="match status" value="1"/>
</dbReference>
<keyword evidence="10 13" id="KW-0520">NAD</keyword>
<evidence type="ECO:0000256" key="4">
    <source>
        <dbReference type="ARBA" id="ARBA00022490"/>
    </source>
</evidence>
<evidence type="ECO:0000256" key="9">
    <source>
        <dbReference type="ARBA" id="ARBA00023002"/>
    </source>
</evidence>
<keyword evidence="4 13" id="KW-0963">Cytoplasm</keyword>
<keyword evidence="21" id="KW-1185">Reference proteome</keyword>
<dbReference type="Proteomes" id="UP001497382">
    <property type="component" value="Unassembled WGS sequence"/>
</dbReference>
<comment type="subunit">
    <text evidence="13">Homotetramer.</text>
</comment>
<dbReference type="CDD" id="cd04601">
    <property type="entry name" value="CBS_pair_IMPDH"/>
    <property type="match status" value="1"/>
</dbReference>
<dbReference type="PIRSF" id="PIRSF000130">
    <property type="entry name" value="IMPDH"/>
    <property type="match status" value="1"/>
</dbReference>
<comment type="catalytic activity">
    <reaction evidence="12 13 18">
        <text>IMP + NAD(+) + H2O = XMP + NADH + H(+)</text>
        <dbReference type="Rhea" id="RHEA:11708"/>
        <dbReference type="ChEBI" id="CHEBI:15377"/>
        <dbReference type="ChEBI" id="CHEBI:15378"/>
        <dbReference type="ChEBI" id="CHEBI:57464"/>
        <dbReference type="ChEBI" id="CHEBI:57540"/>
        <dbReference type="ChEBI" id="CHEBI:57945"/>
        <dbReference type="ChEBI" id="CHEBI:58053"/>
        <dbReference type="EC" id="1.1.1.205"/>
    </reaction>
</comment>
<feature type="binding site" description="in other chain" evidence="13 15">
    <location>
        <position position="323"/>
    </location>
    <ligand>
        <name>K(+)</name>
        <dbReference type="ChEBI" id="CHEBI:29103"/>
        <note>ligand shared between two tetrameric partners</note>
    </ligand>
</feature>
<feature type="binding site" evidence="13 14">
    <location>
        <begin position="319"/>
        <end position="321"/>
    </location>
    <ligand>
        <name>NAD(+)</name>
        <dbReference type="ChEBI" id="CHEBI:57540"/>
    </ligand>
</feature>
<evidence type="ECO:0000256" key="1">
    <source>
        <dbReference type="ARBA" id="ARBA00001958"/>
    </source>
</evidence>
<comment type="pathway">
    <text evidence="13 18">Purine metabolism; XMP biosynthesis via de novo pathway; XMP from IMP: step 1/1.</text>
</comment>
<dbReference type="CDD" id="cd00381">
    <property type="entry name" value="IMPDH"/>
    <property type="match status" value="1"/>
</dbReference>
<reference evidence="20 21" key="1">
    <citation type="submission" date="2024-04" db="EMBL/GenBank/DDBJ databases">
        <authorList>
            <person name="Rising A."/>
            <person name="Reimegard J."/>
            <person name="Sonavane S."/>
            <person name="Akerstrom W."/>
            <person name="Nylinder S."/>
            <person name="Hedman E."/>
            <person name="Kallberg Y."/>
        </authorList>
    </citation>
    <scope>NUCLEOTIDE SEQUENCE [LARGE SCALE GENOMIC DNA]</scope>
</reference>
<evidence type="ECO:0000256" key="3">
    <source>
        <dbReference type="ARBA" id="ARBA00005502"/>
    </source>
</evidence>
<name>A0AAV2BTQ5_9ARAC</name>
<feature type="binding site" evidence="13 14">
    <location>
        <begin position="269"/>
        <end position="271"/>
    </location>
    <ligand>
        <name>NAD(+)</name>
        <dbReference type="ChEBI" id="CHEBI:57540"/>
    </ligand>
</feature>
<dbReference type="PANTHER" id="PTHR11911">
    <property type="entry name" value="INOSINE-5-MONOPHOSPHATE DEHYDROGENASE RELATED"/>
    <property type="match status" value="1"/>
</dbReference>
<evidence type="ECO:0000256" key="17">
    <source>
        <dbReference type="RuleBase" id="RU003927"/>
    </source>
</evidence>
<comment type="activity regulation">
    <text evidence="13">Mycophenolic acid (MPA) is a non-competitive inhibitor that prevents formation of the closed enzyme conformation by binding to the same site as the amobile flap. In contrast, mizoribine monophosphate (MZP) is a competitive inhibitor that induces the closed conformation. MPA is a potent inhibitor of mammalian IMPDHs but a poor inhibitor of the bacterial enzymes. MZP is a more potent inhibitor of bacterial IMPDH.</text>
</comment>
<comment type="cofactor">
    <cofactor evidence="1 13">
        <name>K(+)</name>
        <dbReference type="ChEBI" id="CHEBI:29103"/>
    </cofactor>
</comment>
<feature type="binding site" evidence="13">
    <location>
        <begin position="382"/>
        <end position="383"/>
    </location>
    <ligand>
        <name>IMP</name>
        <dbReference type="ChEBI" id="CHEBI:58053"/>
    </ligand>
</feature>
<evidence type="ECO:0000256" key="11">
    <source>
        <dbReference type="ARBA" id="ARBA00023122"/>
    </source>
</evidence>
<dbReference type="PROSITE" id="PS51371">
    <property type="entry name" value="CBS"/>
    <property type="match status" value="2"/>
</dbReference>
<dbReference type="InterPro" id="IPR005990">
    <property type="entry name" value="IMP_DH"/>
</dbReference>
<dbReference type="Gene3D" id="3.20.20.70">
    <property type="entry name" value="Aldolase class I"/>
    <property type="match status" value="1"/>
</dbReference>
<dbReference type="NCBIfam" id="TIGR01302">
    <property type="entry name" value="IMP_dehydrog"/>
    <property type="match status" value="1"/>
</dbReference>
<comment type="similarity">
    <text evidence="3 13 17">Belongs to the IMPDH/GMPR family.</text>
</comment>
<comment type="caution">
    <text evidence="20">The sequence shown here is derived from an EMBL/GenBank/DDBJ whole genome shotgun (WGS) entry which is preliminary data.</text>
</comment>
<keyword evidence="9 13" id="KW-0560">Oxidoreductase</keyword>
<evidence type="ECO:0000259" key="19">
    <source>
        <dbReference type="PROSITE" id="PS51371"/>
    </source>
</evidence>
<evidence type="ECO:0000313" key="20">
    <source>
        <dbReference type="EMBL" id="CAL1299300.1"/>
    </source>
</evidence>
<dbReference type="Pfam" id="PF00478">
    <property type="entry name" value="IMPDH"/>
    <property type="match status" value="1"/>
</dbReference>
<evidence type="ECO:0000256" key="10">
    <source>
        <dbReference type="ARBA" id="ARBA00023027"/>
    </source>
</evidence>
<proteinExistence type="inferred from homology"/>
<organism evidence="20 21">
    <name type="scientific">Larinioides sclopetarius</name>
    <dbReference type="NCBI Taxonomy" id="280406"/>
    <lineage>
        <taxon>Eukaryota</taxon>
        <taxon>Metazoa</taxon>
        <taxon>Ecdysozoa</taxon>
        <taxon>Arthropoda</taxon>
        <taxon>Chelicerata</taxon>
        <taxon>Arachnida</taxon>
        <taxon>Araneae</taxon>
        <taxon>Araneomorphae</taxon>
        <taxon>Entelegynae</taxon>
        <taxon>Araneoidea</taxon>
        <taxon>Araneidae</taxon>
        <taxon>Larinioides</taxon>
    </lineage>
</organism>
<feature type="domain" description="CBS" evidence="19">
    <location>
        <begin position="109"/>
        <end position="170"/>
    </location>
</feature>
<dbReference type="InterPro" id="IPR015875">
    <property type="entry name" value="IMP_DH/GMP_Rdtase_CS"/>
</dbReference>
<dbReference type="EC" id="1.1.1.205" evidence="13 18"/>
<keyword evidence="11 16" id="KW-0129">CBS domain</keyword>
<accession>A0AAV2BTQ5</accession>
<evidence type="ECO:0000256" key="14">
    <source>
        <dbReference type="PIRSR" id="PIRSR000130-3"/>
    </source>
</evidence>
<dbReference type="InterPro" id="IPR001093">
    <property type="entry name" value="IMP_DH_GMPRt"/>
</dbReference>
<evidence type="ECO:0000256" key="8">
    <source>
        <dbReference type="ARBA" id="ARBA00022958"/>
    </source>
</evidence>
<sequence>MSKNTPHATEDGLSAEELFGAGDGLTYNDFLILPGFIDFTGEDVDLSSKLTKKITLAAPLLSSPMDTVTESEMAVAMALQGGIGIIHHNCTPEFQASEVMKVKKYKHGFIRDPVVLSPKHKLKDVIEVKKTKGFAGVPITENGEIGGVLVGIVTSRDIDFMGEDMYEMPLSEVMTKKEDLVYAKSTVTLKEANTILQRSKKGKLPIVNDKGELISLIARTDLKKSRNFPHASKDENKQLLVGAAIGTRESDKERLRLLIQAGVDVIVLDSSQGNSVFQIDLIKFIKNTYPQVQVIGGNVVTTSQAKNLIDAGVDGLRVGMGSGSICITQEVMACGRPQGTAVYKVAQYAKEFGVPIVADGGIKSIGHIIKALALGASTVMMGSMVAGTTESPGDYFYSDGVRLKKFRGMGSLDAMDSKQAFTVLCFRDSDKVRVAQGVSGTIPDKGSIHRFVPYLIAGMKYGCQDIGSRSLVVLRDMMYSGKLRFEKRTVSAQAEGGVHGLHSYEKKLF</sequence>
<dbReference type="GO" id="GO:0006177">
    <property type="term" value="P:GMP biosynthetic process"/>
    <property type="evidence" value="ECO:0007669"/>
    <property type="project" value="UniProtKB-UniRule"/>
</dbReference>
<evidence type="ECO:0000256" key="15">
    <source>
        <dbReference type="PIRSR" id="PIRSR000130-4"/>
    </source>
</evidence>
<dbReference type="GO" id="GO:0003938">
    <property type="term" value="F:IMP dehydrogenase activity"/>
    <property type="evidence" value="ECO:0007669"/>
    <property type="project" value="UniProtKB-UniRule"/>
</dbReference>
<dbReference type="FunFam" id="3.20.20.70:FF:000007">
    <property type="entry name" value="Chromosome 19 SCAF14664, whole genome shotgun sequence"/>
    <property type="match status" value="1"/>
</dbReference>
<dbReference type="SUPFAM" id="SSF51412">
    <property type="entry name" value="Inosine monophosphate dehydrogenase (IMPDH)"/>
    <property type="match status" value="2"/>
</dbReference>
<feature type="binding site" description="in other chain" evidence="13 15">
    <location>
        <position position="326"/>
    </location>
    <ligand>
        <name>K(+)</name>
        <dbReference type="ChEBI" id="CHEBI:29103"/>
        <note>ligand shared between two tetrameric partners</note>
    </ligand>
</feature>
<dbReference type="Pfam" id="PF00571">
    <property type="entry name" value="CBS"/>
    <property type="match status" value="2"/>
</dbReference>
<comment type="function">
    <text evidence="13">Catalyzes the conversion of inosine 5'-phosphate (IMP) to xanthosine 5'-phosphate (XMP), the first committed and rate-limiting step in the de novo synthesis of guanine nucleotides, and therefore plays an important role in the regulation of cell growth.</text>
</comment>
<evidence type="ECO:0000256" key="16">
    <source>
        <dbReference type="PROSITE-ProRule" id="PRU00703"/>
    </source>
</evidence>
<evidence type="ECO:0000313" key="21">
    <source>
        <dbReference type="Proteomes" id="UP001497382"/>
    </source>
</evidence>
<dbReference type="InterPro" id="IPR013785">
    <property type="entry name" value="Aldolase_TIM"/>
</dbReference>
<evidence type="ECO:0000256" key="7">
    <source>
        <dbReference type="ARBA" id="ARBA00022755"/>
    </source>
</evidence>
<feature type="binding site" evidence="13">
    <location>
        <position position="324"/>
    </location>
    <ligand>
        <name>IMP</name>
        <dbReference type="ChEBI" id="CHEBI:58053"/>
    </ligand>
</feature>
<evidence type="ECO:0000256" key="12">
    <source>
        <dbReference type="ARBA" id="ARBA00048028"/>
    </source>
</evidence>
<comment type="subcellular location">
    <subcellularLocation>
        <location evidence="2 13">Cytoplasm</location>
    </subcellularLocation>
</comment>
<feature type="domain" description="CBS" evidence="19">
    <location>
        <begin position="174"/>
        <end position="232"/>
    </location>
</feature>
<gene>
    <name evidence="20" type="ORF">LARSCL_LOCUS21276</name>
</gene>
<dbReference type="HAMAP" id="MF_01964">
    <property type="entry name" value="IMPDH"/>
    <property type="match status" value="1"/>
</dbReference>
<feature type="binding site" evidence="13">
    <location>
        <position position="491"/>
    </location>
    <ligand>
        <name>K(+)</name>
        <dbReference type="ChEBI" id="CHEBI:29103"/>
        <note>ligand shared between two tetrameric partners</note>
    </ligand>
</feature>